<dbReference type="EMBL" id="QXIL01000010">
    <property type="protein sequence ID" value="RXI78577.1"/>
    <property type="molecule type" value="Genomic_DNA"/>
</dbReference>
<evidence type="ECO:0000313" key="6">
    <source>
        <dbReference type="Proteomes" id="UP000290602"/>
    </source>
</evidence>
<dbReference type="EC" id="2.7.7.61" evidence="1"/>
<keyword evidence="6" id="KW-1185">Reference proteome</keyword>
<accession>A0A4Q0VJ68</accession>
<proteinExistence type="predicted"/>
<dbReference type="GO" id="GO:0051191">
    <property type="term" value="P:prosthetic group biosynthetic process"/>
    <property type="evidence" value="ECO:0007669"/>
    <property type="project" value="InterPro"/>
</dbReference>
<dbReference type="InterPro" id="IPR005551">
    <property type="entry name" value="CitX"/>
</dbReference>
<keyword evidence="5" id="KW-0456">Lyase</keyword>
<dbReference type="RefSeq" id="WP_129032562.1">
    <property type="nucleotide sequence ID" value="NZ_QXIL01000010.1"/>
</dbReference>
<dbReference type="AlphaFoldDB" id="A0A4Q0VJ68"/>
<dbReference type="NCBIfam" id="TIGR03124">
    <property type="entry name" value="citrate_citX"/>
    <property type="match status" value="1"/>
</dbReference>
<evidence type="ECO:0000256" key="3">
    <source>
        <dbReference type="ARBA" id="ARBA00022695"/>
    </source>
</evidence>
<reference evidence="5 6" key="1">
    <citation type="submission" date="2018-08" db="EMBL/GenBank/DDBJ databases">
        <title>Lactobacillus suantsai sp. nov., isolated from traditional fermented suan-tsai in Taiwan.</title>
        <authorList>
            <person name="Huang C.-H."/>
        </authorList>
    </citation>
    <scope>NUCLEOTIDE SEQUENCE [LARGE SCALE GENOMIC DNA]</scope>
    <source>
        <strain evidence="5 6">BCRC 12945</strain>
    </source>
</reference>
<keyword evidence="3 5" id="KW-0548">Nucleotidyltransferase</keyword>
<dbReference type="NCBIfam" id="NF002383">
    <property type="entry name" value="PRK01392.1"/>
    <property type="match status" value="1"/>
</dbReference>
<gene>
    <name evidence="5" type="primary">citX</name>
    <name evidence="5" type="ORF">DXH47_06575</name>
</gene>
<organism evidence="5 6">
    <name type="scientific">Levilactobacillus suantsaii</name>
    <dbReference type="NCBI Taxonomy" id="2292255"/>
    <lineage>
        <taxon>Bacteria</taxon>
        <taxon>Bacillati</taxon>
        <taxon>Bacillota</taxon>
        <taxon>Bacilli</taxon>
        <taxon>Lactobacillales</taxon>
        <taxon>Lactobacillaceae</taxon>
        <taxon>Levilactobacillus</taxon>
    </lineage>
</organism>
<evidence type="ECO:0000313" key="5">
    <source>
        <dbReference type="EMBL" id="RXI78577.1"/>
    </source>
</evidence>
<evidence type="ECO:0000256" key="2">
    <source>
        <dbReference type="ARBA" id="ARBA00022679"/>
    </source>
</evidence>
<dbReference type="Pfam" id="PF03802">
    <property type="entry name" value="CitX"/>
    <property type="match status" value="1"/>
</dbReference>
<evidence type="ECO:0000256" key="1">
    <source>
        <dbReference type="ARBA" id="ARBA00012524"/>
    </source>
</evidence>
<sequence length="186" mass="20588">MTPTTFATGDPQDIAAVLANKDHRAAYQRQLMTAHPDQTVLALKLNTPGPIKNNARITAAFDAGLAAFTHDLTRQQVTTTLVDRWDNPTGPEAFLLSATDATTMKQLAVALEDQHPLGRLFDIDVLTSHHEGPLSRQDNNLPQRRCFICNRPAKVCARSRAHSVLELQTAIDQTLTTYFTEQESKQ</sequence>
<dbReference type="GO" id="GO:0050519">
    <property type="term" value="F:holo-citrate lyase synthase activity"/>
    <property type="evidence" value="ECO:0007669"/>
    <property type="project" value="UniProtKB-EC"/>
</dbReference>
<name>A0A4Q0VJ68_9LACO</name>
<comment type="caution">
    <text evidence="5">The sequence shown here is derived from an EMBL/GenBank/DDBJ whole genome shotgun (WGS) entry which is preliminary data.</text>
</comment>
<dbReference type="GO" id="GO:0016829">
    <property type="term" value="F:lyase activity"/>
    <property type="evidence" value="ECO:0007669"/>
    <property type="project" value="UniProtKB-KW"/>
</dbReference>
<dbReference type="OrthoDB" id="3196716at2"/>
<protein>
    <recommendedName>
        <fullName evidence="1">citrate lyase holo-[acyl-carrier protein] synthase</fullName>
        <ecNumber evidence="1">2.7.7.61</ecNumber>
    </recommendedName>
</protein>
<keyword evidence="2 5" id="KW-0808">Transferase</keyword>
<dbReference type="Proteomes" id="UP000290602">
    <property type="component" value="Unassembled WGS sequence"/>
</dbReference>
<comment type="catalytic activity">
    <reaction evidence="4">
        <text>apo-[citrate lyase ACP] + 2'-(5''-triphospho-alpha-D-ribosyl)-3'-dephospho-CoA = holo-[citrate lyase ACP] + diphosphate</text>
        <dbReference type="Rhea" id="RHEA:16333"/>
        <dbReference type="Rhea" id="RHEA-COMP:10157"/>
        <dbReference type="Rhea" id="RHEA-COMP:10158"/>
        <dbReference type="ChEBI" id="CHEBI:29999"/>
        <dbReference type="ChEBI" id="CHEBI:33019"/>
        <dbReference type="ChEBI" id="CHEBI:61378"/>
        <dbReference type="ChEBI" id="CHEBI:82683"/>
        <dbReference type="EC" id="2.7.7.61"/>
    </reaction>
</comment>
<evidence type="ECO:0000256" key="4">
    <source>
        <dbReference type="ARBA" id="ARBA00048574"/>
    </source>
</evidence>